<sequence length="349" mass="37778">MDLEAVKVLLETQDKTFKTALDIIVEQLKARIQHSEETITDLVKSLEFTQAEVKELQNEVSVLKTSNNDNKTTIEIMKSQIEELERRTNYQEDYNRRNNLHFTGIQEQPCGESWEETAQIVTKLLEDKLQIPTMKLERAHRTGQANPSRQRTIVARFEKFGDRETVLRNARKLKGIGIYINEDLCQALQEIRNKQLPLLKEARNQGKITFFKYTKLIIKKRTTQRPETASNEPTGRVGGDVTVSGGTGGRRPVGSGAGVGGGRDVSSAAPVGAGVWDAAGAAAVSPAVDGVDAVAMSPAGAGAGAAASSLRGSSDGTPTHVGSLGGSAGDLRVGSSAVQRQPMSLRNRK</sequence>
<dbReference type="EMBL" id="JAWQEG010003937">
    <property type="protein sequence ID" value="KAK3863788.1"/>
    <property type="molecule type" value="Genomic_DNA"/>
</dbReference>
<feature type="compositionally biased region" description="Gly residues" evidence="2">
    <location>
        <begin position="245"/>
        <end position="262"/>
    </location>
</feature>
<feature type="region of interest" description="Disordered" evidence="2">
    <location>
        <begin position="303"/>
        <end position="349"/>
    </location>
</feature>
<evidence type="ECO:0008006" key="5">
    <source>
        <dbReference type="Google" id="ProtNLM"/>
    </source>
</evidence>
<gene>
    <name evidence="3" type="ORF">Pcinc_030467</name>
</gene>
<feature type="region of interest" description="Disordered" evidence="2">
    <location>
        <begin position="222"/>
        <end position="262"/>
    </location>
</feature>
<reference evidence="3" key="1">
    <citation type="submission" date="2023-10" db="EMBL/GenBank/DDBJ databases">
        <title>Genome assemblies of two species of porcelain crab, Petrolisthes cinctipes and Petrolisthes manimaculis (Anomura: Porcellanidae).</title>
        <authorList>
            <person name="Angst P."/>
        </authorList>
    </citation>
    <scope>NUCLEOTIDE SEQUENCE</scope>
    <source>
        <strain evidence="3">PB745_01</strain>
        <tissue evidence="3">Gill</tissue>
    </source>
</reference>
<comment type="caution">
    <text evidence="3">The sequence shown here is derived from an EMBL/GenBank/DDBJ whole genome shotgun (WGS) entry which is preliminary data.</text>
</comment>
<evidence type="ECO:0000313" key="3">
    <source>
        <dbReference type="EMBL" id="KAK3863788.1"/>
    </source>
</evidence>
<keyword evidence="1" id="KW-0175">Coiled coil</keyword>
<organism evidence="3 4">
    <name type="scientific">Petrolisthes cinctipes</name>
    <name type="common">Flat porcelain crab</name>
    <dbReference type="NCBI Taxonomy" id="88211"/>
    <lineage>
        <taxon>Eukaryota</taxon>
        <taxon>Metazoa</taxon>
        <taxon>Ecdysozoa</taxon>
        <taxon>Arthropoda</taxon>
        <taxon>Crustacea</taxon>
        <taxon>Multicrustacea</taxon>
        <taxon>Malacostraca</taxon>
        <taxon>Eumalacostraca</taxon>
        <taxon>Eucarida</taxon>
        <taxon>Decapoda</taxon>
        <taxon>Pleocyemata</taxon>
        <taxon>Anomura</taxon>
        <taxon>Galatheoidea</taxon>
        <taxon>Porcellanidae</taxon>
        <taxon>Petrolisthes</taxon>
    </lineage>
</organism>
<evidence type="ECO:0000313" key="4">
    <source>
        <dbReference type="Proteomes" id="UP001286313"/>
    </source>
</evidence>
<feature type="coiled-coil region" evidence="1">
    <location>
        <begin position="25"/>
        <end position="87"/>
    </location>
</feature>
<feature type="compositionally biased region" description="Low complexity" evidence="2">
    <location>
        <begin position="303"/>
        <end position="316"/>
    </location>
</feature>
<dbReference type="PANTHER" id="PTHR11505">
    <property type="entry name" value="L1 TRANSPOSABLE ELEMENT-RELATED"/>
    <property type="match status" value="1"/>
</dbReference>
<keyword evidence="4" id="KW-1185">Reference proteome</keyword>
<dbReference type="AlphaFoldDB" id="A0AAE1EYA8"/>
<evidence type="ECO:0000256" key="2">
    <source>
        <dbReference type="SAM" id="MobiDB-lite"/>
    </source>
</evidence>
<evidence type="ECO:0000256" key="1">
    <source>
        <dbReference type="SAM" id="Coils"/>
    </source>
</evidence>
<proteinExistence type="predicted"/>
<protein>
    <recommendedName>
        <fullName evidence="5">L1 transposable element RRM domain-containing protein</fullName>
    </recommendedName>
</protein>
<dbReference type="InterPro" id="IPR004244">
    <property type="entry name" value="Transposase_22"/>
</dbReference>
<dbReference type="Gene3D" id="3.30.70.1820">
    <property type="entry name" value="L1 transposable element, RRM domain"/>
    <property type="match status" value="1"/>
</dbReference>
<name>A0AAE1EYA8_PETCI</name>
<accession>A0AAE1EYA8</accession>
<dbReference type="Proteomes" id="UP001286313">
    <property type="component" value="Unassembled WGS sequence"/>
</dbReference>
<feature type="compositionally biased region" description="Polar residues" evidence="2">
    <location>
        <begin position="336"/>
        <end position="349"/>
    </location>
</feature>